<name>A0AAD6ZWR8_9AGAR</name>
<evidence type="ECO:0000313" key="2">
    <source>
        <dbReference type="EMBL" id="KAJ7343132.1"/>
    </source>
</evidence>
<feature type="compositionally biased region" description="Basic residues" evidence="1">
    <location>
        <begin position="472"/>
        <end position="481"/>
    </location>
</feature>
<reference evidence="2" key="1">
    <citation type="submission" date="2023-03" db="EMBL/GenBank/DDBJ databases">
        <title>Massive genome expansion in bonnet fungi (Mycena s.s.) driven by repeated elements and novel gene families across ecological guilds.</title>
        <authorList>
            <consortium name="Lawrence Berkeley National Laboratory"/>
            <person name="Harder C.B."/>
            <person name="Miyauchi S."/>
            <person name="Viragh M."/>
            <person name="Kuo A."/>
            <person name="Thoen E."/>
            <person name="Andreopoulos B."/>
            <person name="Lu D."/>
            <person name="Skrede I."/>
            <person name="Drula E."/>
            <person name="Henrissat B."/>
            <person name="Morin E."/>
            <person name="Kohler A."/>
            <person name="Barry K."/>
            <person name="LaButti K."/>
            <person name="Morin E."/>
            <person name="Salamov A."/>
            <person name="Lipzen A."/>
            <person name="Mereny Z."/>
            <person name="Hegedus B."/>
            <person name="Baldrian P."/>
            <person name="Stursova M."/>
            <person name="Weitz H."/>
            <person name="Taylor A."/>
            <person name="Grigoriev I.V."/>
            <person name="Nagy L.G."/>
            <person name="Martin F."/>
            <person name="Kauserud H."/>
        </authorList>
    </citation>
    <scope>NUCLEOTIDE SEQUENCE</scope>
    <source>
        <strain evidence="2">CBHHK002</strain>
    </source>
</reference>
<keyword evidence="3" id="KW-1185">Reference proteome</keyword>
<protein>
    <submittedName>
        <fullName evidence="2">Uncharacterized protein</fullName>
    </submittedName>
</protein>
<organism evidence="2 3">
    <name type="scientific">Mycena albidolilacea</name>
    <dbReference type="NCBI Taxonomy" id="1033008"/>
    <lineage>
        <taxon>Eukaryota</taxon>
        <taxon>Fungi</taxon>
        <taxon>Dikarya</taxon>
        <taxon>Basidiomycota</taxon>
        <taxon>Agaricomycotina</taxon>
        <taxon>Agaricomycetes</taxon>
        <taxon>Agaricomycetidae</taxon>
        <taxon>Agaricales</taxon>
        <taxon>Marasmiineae</taxon>
        <taxon>Mycenaceae</taxon>
        <taxon>Mycena</taxon>
    </lineage>
</organism>
<comment type="caution">
    <text evidence="2">The sequence shown here is derived from an EMBL/GenBank/DDBJ whole genome shotgun (WGS) entry which is preliminary data.</text>
</comment>
<sequence>MLALKNLYSSKPKSHRSPLGLKPLVLMDSLNQAAQVGKGTRLPQRLRLKKDTTNVSSVYILVTGEDAVETETIAHTPSSLLPLAPLRRLVPRGPFTVDDHNTMSCSSFAPRRLSSLFNNHTVPRASVSIYTQSRVPRSSLRPLRLCTGLPVVAPQPPVNRSPLHTGRPSRIPRPVGHYPTRTSYPKSTCILCGARAPSTPPRVVSGASYESDATVVDVPSALDAPANDKVDEPALGITIEKVDVKVNKSVLAKVDKLCSEATLTRNAAEDCTMKSRAEEGKGSMPNAEEKKTPTSTVDFATQTDIMAARVDMAVQTETHEDLSTTPSPSPSAPPPPPPPPVKAAAPGIKVDKGPAVRKRPTDVIKELTDVIARRTKDGTICPPRQVPPTMTVSTSSTNRSPSALKSTLRPWKENAQSALKAAPWSWNPSPKAKDSLNKKADATKVVATSRTRTKARETENEEPEVKAAAVKNWRRSSPKAKKMAEPQEEGELVKLFRKQNEAGGRRVPLGAVDTNVASSSASADKQGARWPKKIFVPPVVEGSVPSRNPRIAAEIAGLRALERSGAVLVLGFSVGGKENSKKNCE</sequence>
<feature type="region of interest" description="Disordered" evidence="1">
    <location>
        <begin position="317"/>
        <end position="354"/>
    </location>
</feature>
<feature type="compositionally biased region" description="Basic and acidic residues" evidence="1">
    <location>
        <begin position="274"/>
        <end position="292"/>
    </location>
</feature>
<feature type="compositionally biased region" description="Basic and acidic residues" evidence="1">
    <location>
        <begin position="431"/>
        <end position="442"/>
    </location>
</feature>
<feature type="region of interest" description="Disordered" evidence="1">
    <location>
        <begin position="375"/>
        <end position="491"/>
    </location>
</feature>
<dbReference type="AlphaFoldDB" id="A0AAD6ZWR8"/>
<feature type="region of interest" description="Disordered" evidence="1">
    <location>
        <begin position="156"/>
        <end position="178"/>
    </location>
</feature>
<feature type="compositionally biased region" description="Pro residues" evidence="1">
    <location>
        <begin position="327"/>
        <end position="341"/>
    </location>
</feature>
<dbReference type="Proteomes" id="UP001218218">
    <property type="component" value="Unassembled WGS sequence"/>
</dbReference>
<feature type="region of interest" description="Disordered" evidence="1">
    <location>
        <begin position="274"/>
        <end position="296"/>
    </location>
</feature>
<evidence type="ECO:0000256" key="1">
    <source>
        <dbReference type="SAM" id="MobiDB-lite"/>
    </source>
</evidence>
<dbReference type="EMBL" id="JARIHO010000023">
    <property type="protein sequence ID" value="KAJ7343132.1"/>
    <property type="molecule type" value="Genomic_DNA"/>
</dbReference>
<accession>A0AAD6ZWR8</accession>
<proteinExistence type="predicted"/>
<evidence type="ECO:0000313" key="3">
    <source>
        <dbReference type="Proteomes" id="UP001218218"/>
    </source>
</evidence>
<feature type="compositionally biased region" description="Low complexity" evidence="1">
    <location>
        <begin position="387"/>
        <end position="397"/>
    </location>
</feature>
<gene>
    <name evidence="2" type="ORF">DFH08DRAFT_1081389</name>
</gene>